<gene>
    <name evidence="3" type="ORF">H2204_001835</name>
</gene>
<reference evidence="3" key="1">
    <citation type="submission" date="2022-10" db="EMBL/GenBank/DDBJ databases">
        <title>Culturing micro-colonial fungi from biological soil crusts in the Mojave desert and describing Neophaeococcomyces mojavensis, and introducing the new genera and species Taxawa tesnikishii.</title>
        <authorList>
            <person name="Kurbessoian T."/>
            <person name="Stajich J.E."/>
        </authorList>
    </citation>
    <scope>NUCLEOTIDE SEQUENCE</scope>
    <source>
        <strain evidence="3">TK_35</strain>
    </source>
</reference>
<evidence type="ECO:0000313" key="4">
    <source>
        <dbReference type="Proteomes" id="UP001172681"/>
    </source>
</evidence>
<accession>A0AA39D0Y4</accession>
<organism evidence="3 4">
    <name type="scientific">Knufia peltigerae</name>
    <dbReference type="NCBI Taxonomy" id="1002370"/>
    <lineage>
        <taxon>Eukaryota</taxon>
        <taxon>Fungi</taxon>
        <taxon>Dikarya</taxon>
        <taxon>Ascomycota</taxon>
        <taxon>Pezizomycotina</taxon>
        <taxon>Eurotiomycetes</taxon>
        <taxon>Chaetothyriomycetidae</taxon>
        <taxon>Chaetothyriales</taxon>
        <taxon>Trichomeriaceae</taxon>
        <taxon>Knufia</taxon>
    </lineage>
</organism>
<dbReference type="PANTHER" id="PTHR38117">
    <property type="entry name" value="NACHT AND WD40 DOMAIN PROTEIN"/>
    <property type="match status" value="1"/>
</dbReference>
<dbReference type="PANTHER" id="PTHR38117:SF2">
    <property type="entry name" value="NACHT AND WD40 DOMAIN PROTEIN"/>
    <property type="match status" value="1"/>
</dbReference>
<dbReference type="EMBL" id="JAPDRN010000007">
    <property type="protein sequence ID" value="KAJ9643690.1"/>
    <property type="molecule type" value="Genomic_DNA"/>
</dbReference>
<sequence>MQTSFQQGYITDLVCPPPPPGKTAEDVLQMGLALALDMVHSAKTMCTLNPLVQGVQLMETSHPKLVDTRALASTFGVDHDDAEHATGPFVQYEITDKLPVFAGYSTTLVYHSAMRETRDGLESLTNPGNGVTIHGRWALRVGKEGPGDDGGNNARKEMSRPGPPEESEDGKFSLGNASGVIHLLETQNTRCNVMLGWYIKQSLDKSHRTTHQRFKEMWRERMKMVLYPENTN</sequence>
<dbReference type="InterPro" id="IPR055481">
    <property type="entry name" value="DUF7053"/>
</dbReference>
<protein>
    <recommendedName>
        <fullName evidence="2">DUF7053 domain-containing protein</fullName>
    </recommendedName>
</protein>
<evidence type="ECO:0000256" key="1">
    <source>
        <dbReference type="SAM" id="MobiDB-lite"/>
    </source>
</evidence>
<dbReference type="AlphaFoldDB" id="A0AA39D0Y4"/>
<name>A0AA39D0Y4_9EURO</name>
<evidence type="ECO:0000259" key="2">
    <source>
        <dbReference type="Pfam" id="PF23155"/>
    </source>
</evidence>
<proteinExistence type="predicted"/>
<feature type="region of interest" description="Disordered" evidence="1">
    <location>
        <begin position="141"/>
        <end position="174"/>
    </location>
</feature>
<dbReference type="Proteomes" id="UP001172681">
    <property type="component" value="Unassembled WGS sequence"/>
</dbReference>
<feature type="domain" description="DUF7053" evidence="2">
    <location>
        <begin position="33"/>
        <end position="216"/>
    </location>
</feature>
<evidence type="ECO:0000313" key="3">
    <source>
        <dbReference type="EMBL" id="KAJ9643690.1"/>
    </source>
</evidence>
<dbReference type="Pfam" id="PF23155">
    <property type="entry name" value="DUF7053"/>
    <property type="match status" value="1"/>
</dbReference>
<keyword evidence="4" id="KW-1185">Reference proteome</keyword>
<comment type="caution">
    <text evidence="3">The sequence shown here is derived from an EMBL/GenBank/DDBJ whole genome shotgun (WGS) entry which is preliminary data.</text>
</comment>